<sequence>MIRLPTGLDLFVLLGTLAIAVLIYTRNNKRALPYPPGPRKLPVLGNLLDLPKSFEWETYARWSKEYNSGIIHLNAAGTDFVILNSFNAAIDLLEKRSSIYSSRAQFTMISQLMGWKWLMSAMPYGEPWRERRRAFMKYFQPSNANLYQAPQMEFIRKMLPRLLNTPKDFLGITRHAIGGMALSLAYGLPIHPSDDPYINLAAKAVASIGEAAIPGAFLVDMMPFLKYVPEWVPGAGFQKKARVWRKLQEDMRAVPFEETIRNMASGVAKPSFTSTSMQDLDESTDRTRQKEVIQDTAGIIFGAGADTTLSGVHTFFAAMLCFPETQRKAQQELDRVLGGRLPEFGDEADLPYVSALVKEIIRWKPATPIGVPHYSSEDDVYEGYHIPKGALVIANAWAMLYDEDAYPEPSAFKPERFLKDGQLNPTVRDPALMAFGFGRRICPGSQVALSVLWLTFATILATFNISKDVDENGTPVEPSVQYQSGLICHPIPFKCTIAPRSRRAEQLIRSAGDSY</sequence>
<evidence type="ECO:0000256" key="11">
    <source>
        <dbReference type="SAM" id="Phobius"/>
    </source>
</evidence>
<organism evidence="12 13">
    <name type="scientific">Galerina marginata (strain CBS 339.88)</name>
    <dbReference type="NCBI Taxonomy" id="685588"/>
    <lineage>
        <taxon>Eukaryota</taxon>
        <taxon>Fungi</taxon>
        <taxon>Dikarya</taxon>
        <taxon>Basidiomycota</taxon>
        <taxon>Agaricomycotina</taxon>
        <taxon>Agaricomycetes</taxon>
        <taxon>Agaricomycetidae</taxon>
        <taxon>Agaricales</taxon>
        <taxon>Agaricineae</taxon>
        <taxon>Strophariaceae</taxon>
        <taxon>Galerina</taxon>
    </lineage>
</organism>
<evidence type="ECO:0000313" key="13">
    <source>
        <dbReference type="Proteomes" id="UP000027222"/>
    </source>
</evidence>
<evidence type="ECO:0000256" key="3">
    <source>
        <dbReference type="ARBA" id="ARBA00010617"/>
    </source>
</evidence>
<dbReference type="InterPro" id="IPR050364">
    <property type="entry name" value="Cytochrome_P450_fung"/>
</dbReference>
<dbReference type="Proteomes" id="UP000027222">
    <property type="component" value="Unassembled WGS sequence"/>
</dbReference>
<feature type="transmembrane region" description="Helical" evidence="11">
    <location>
        <begin position="6"/>
        <end position="24"/>
    </location>
</feature>
<dbReference type="GO" id="GO:0005506">
    <property type="term" value="F:iron ion binding"/>
    <property type="evidence" value="ECO:0007669"/>
    <property type="project" value="InterPro"/>
</dbReference>
<name>A0A067SFP0_GALM3</name>
<dbReference type="OrthoDB" id="2789670at2759"/>
<dbReference type="InterPro" id="IPR036396">
    <property type="entry name" value="Cyt_P450_sf"/>
</dbReference>
<dbReference type="PANTHER" id="PTHR46300:SF7">
    <property type="entry name" value="P450, PUTATIVE (EUROFUNG)-RELATED"/>
    <property type="match status" value="1"/>
</dbReference>
<dbReference type="EMBL" id="KL142422">
    <property type="protein sequence ID" value="KDR66539.1"/>
    <property type="molecule type" value="Genomic_DNA"/>
</dbReference>
<dbReference type="AlphaFoldDB" id="A0A067SFP0"/>
<keyword evidence="4 9" id="KW-0349">Heme</keyword>
<keyword evidence="11" id="KW-1133">Transmembrane helix</keyword>
<evidence type="ECO:0000256" key="1">
    <source>
        <dbReference type="ARBA" id="ARBA00001971"/>
    </source>
</evidence>
<evidence type="ECO:0000256" key="7">
    <source>
        <dbReference type="ARBA" id="ARBA00023004"/>
    </source>
</evidence>
<dbReference type="SUPFAM" id="SSF48264">
    <property type="entry name" value="Cytochrome P450"/>
    <property type="match status" value="1"/>
</dbReference>
<comment type="pathway">
    <text evidence="2">Secondary metabolite biosynthesis.</text>
</comment>
<reference evidence="13" key="1">
    <citation type="journal article" date="2014" name="Proc. Natl. Acad. Sci. U.S.A.">
        <title>Extensive sampling of basidiomycete genomes demonstrates inadequacy of the white-rot/brown-rot paradigm for wood decay fungi.</title>
        <authorList>
            <person name="Riley R."/>
            <person name="Salamov A.A."/>
            <person name="Brown D.W."/>
            <person name="Nagy L.G."/>
            <person name="Floudas D."/>
            <person name="Held B.W."/>
            <person name="Levasseur A."/>
            <person name="Lombard V."/>
            <person name="Morin E."/>
            <person name="Otillar R."/>
            <person name="Lindquist E.A."/>
            <person name="Sun H."/>
            <person name="LaButti K.M."/>
            <person name="Schmutz J."/>
            <person name="Jabbour D."/>
            <person name="Luo H."/>
            <person name="Baker S.E."/>
            <person name="Pisabarro A.G."/>
            <person name="Walton J.D."/>
            <person name="Blanchette R.A."/>
            <person name="Henrissat B."/>
            <person name="Martin F."/>
            <person name="Cullen D."/>
            <person name="Hibbett D.S."/>
            <person name="Grigoriev I.V."/>
        </authorList>
    </citation>
    <scope>NUCLEOTIDE SEQUENCE [LARGE SCALE GENOMIC DNA]</scope>
    <source>
        <strain evidence="13">CBS 339.88</strain>
    </source>
</reference>
<evidence type="ECO:0000256" key="4">
    <source>
        <dbReference type="ARBA" id="ARBA00022617"/>
    </source>
</evidence>
<evidence type="ECO:0000256" key="5">
    <source>
        <dbReference type="ARBA" id="ARBA00022723"/>
    </source>
</evidence>
<dbReference type="InterPro" id="IPR017972">
    <property type="entry name" value="Cyt_P450_CS"/>
</dbReference>
<keyword evidence="5 9" id="KW-0479">Metal-binding</keyword>
<keyword evidence="13" id="KW-1185">Reference proteome</keyword>
<keyword evidence="11" id="KW-0472">Membrane</keyword>
<evidence type="ECO:0000256" key="9">
    <source>
        <dbReference type="PIRSR" id="PIRSR602401-1"/>
    </source>
</evidence>
<feature type="binding site" description="axial binding residue" evidence="9">
    <location>
        <position position="442"/>
    </location>
    <ligand>
        <name>heme</name>
        <dbReference type="ChEBI" id="CHEBI:30413"/>
    </ligand>
    <ligandPart>
        <name>Fe</name>
        <dbReference type="ChEBI" id="CHEBI:18248"/>
    </ligandPart>
</feature>
<proteinExistence type="inferred from homology"/>
<dbReference type="PANTHER" id="PTHR46300">
    <property type="entry name" value="P450, PUTATIVE (EUROFUNG)-RELATED-RELATED"/>
    <property type="match status" value="1"/>
</dbReference>
<dbReference type="InterPro" id="IPR001128">
    <property type="entry name" value="Cyt_P450"/>
</dbReference>
<keyword evidence="7 9" id="KW-0408">Iron</keyword>
<dbReference type="HOGENOM" id="CLU_001570_2_3_1"/>
<dbReference type="PRINTS" id="PR00385">
    <property type="entry name" value="P450"/>
</dbReference>
<evidence type="ECO:0000256" key="6">
    <source>
        <dbReference type="ARBA" id="ARBA00023002"/>
    </source>
</evidence>
<evidence type="ECO:0008006" key="14">
    <source>
        <dbReference type="Google" id="ProtNLM"/>
    </source>
</evidence>
<dbReference type="InterPro" id="IPR002401">
    <property type="entry name" value="Cyt_P450_E_grp-I"/>
</dbReference>
<dbReference type="GO" id="GO:0020037">
    <property type="term" value="F:heme binding"/>
    <property type="evidence" value="ECO:0007669"/>
    <property type="project" value="InterPro"/>
</dbReference>
<dbReference type="CDD" id="cd11065">
    <property type="entry name" value="CYP64-like"/>
    <property type="match status" value="1"/>
</dbReference>
<evidence type="ECO:0000313" key="12">
    <source>
        <dbReference type="EMBL" id="KDR66539.1"/>
    </source>
</evidence>
<keyword evidence="6 10" id="KW-0560">Oxidoreductase</keyword>
<dbReference type="GO" id="GO:0016705">
    <property type="term" value="F:oxidoreductase activity, acting on paired donors, with incorporation or reduction of molecular oxygen"/>
    <property type="evidence" value="ECO:0007669"/>
    <property type="project" value="InterPro"/>
</dbReference>
<comment type="cofactor">
    <cofactor evidence="1 9">
        <name>heme</name>
        <dbReference type="ChEBI" id="CHEBI:30413"/>
    </cofactor>
</comment>
<evidence type="ECO:0000256" key="10">
    <source>
        <dbReference type="RuleBase" id="RU000461"/>
    </source>
</evidence>
<dbReference type="PRINTS" id="PR00463">
    <property type="entry name" value="EP450I"/>
</dbReference>
<dbReference type="Pfam" id="PF00067">
    <property type="entry name" value="p450"/>
    <property type="match status" value="1"/>
</dbReference>
<dbReference type="STRING" id="685588.A0A067SFP0"/>
<evidence type="ECO:0000256" key="8">
    <source>
        <dbReference type="ARBA" id="ARBA00023033"/>
    </source>
</evidence>
<keyword evidence="8 10" id="KW-0503">Monooxygenase</keyword>
<protein>
    <recommendedName>
        <fullName evidence="14">Cytochrome P450</fullName>
    </recommendedName>
</protein>
<dbReference type="PROSITE" id="PS00086">
    <property type="entry name" value="CYTOCHROME_P450"/>
    <property type="match status" value="1"/>
</dbReference>
<evidence type="ECO:0000256" key="2">
    <source>
        <dbReference type="ARBA" id="ARBA00005179"/>
    </source>
</evidence>
<gene>
    <name evidence="12" type="ORF">GALMADRAFT_161961</name>
</gene>
<comment type="similarity">
    <text evidence="3 10">Belongs to the cytochrome P450 family.</text>
</comment>
<dbReference type="GO" id="GO:0004497">
    <property type="term" value="F:monooxygenase activity"/>
    <property type="evidence" value="ECO:0007669"/>
    <property type="project" value="UniProtKB-KW"/>
</dbReference>
<accession>A0A067SFP0</accession>
<dbReference type="Gene3D" id="1.10.630.10">
    <property type="entry name" value="Cytochrome P450"/>
    <property type="match status" value="1"/>
</dbReference>
<keyword evidence="11" id="KW-0812">Transmembrane</keyword>